<feature type="binding site" evidence="8">
    <location>
        <position position="342"/>
    </location>
    <ligand>
        <name>FAD</name>
        <dbReference type="ChEBI" id="CHEBI:57692"/>
    </ligand>
</feature>
<dbReference type="KEGG" id="amob:HG15A2_36170"/>
<dbReference type="GO" id="GO:0016668">
    <property type="term" value="F:oxidoreductase activity, acting on a sulfur group of donors, NAD(P) as acceptor"/>
    <property type="evidence" value="ECO:0007669"/>
    <property type="project" value="InterPro"/>
</dbReference>
<feature type="binding site" evidence="8">
    <location>
        <position position="81"/>
    </location>
    <ligand>
        <name>FAD</name>
        <dbReference type="ChEBI" id="CHEBI:57692"/>
    </ligand>
</feature>
<evidence type="ECO:0000256" key="5">
    <source>
        <dbReference type="ARBA" id="ARBA00023002"/>
    </source>
</evidence>
<gene>
    <name evidence="13" type="primary">merA_1</name>
    <name evidence="13" type="ORF">HG15A2_36170</name>
</gene>
<evidence type="ECO:0000313" key="14">
    <source>
        <dbReference type="Proteomes" id="UP000319852"/>
    </source>
</evidence>
<dbReference type="PRINTS" id="PR00411">
    <property type="entry name" value="PNDRDTASEI"/>
</dbReference>
<feature type="disulfide bond" description="Redox-active" evidence="9">
    <location>
        <begin position="72"/>
        <end position="77"/>
    </location>
</feature>
<evidence type="ECO:0000313" key="13">
    <source>
        <dbReference type="EMBL" id="QDT00281.1"/>
    </source>
</evidence>
<protein>
    <submittedName>
        <fullName evidence="13">Mercuric reductase</fullName>
        <ecNumber evidence="13">1.16.1.1</ecNumber>
    </submittedName>
</protein>
<keyword evidence="4" id="KW-0521">NADP</keyword>
<name>A0A517MZG8_9BACT</name>
<dbReference type="PRINTS" id="PR00368">
    <property type="entry name" value="FADPNR"/>
</dbReference>
<evidence type="ECO:0000256" key="1">
    <source>
        <dbReference type="ARBA" id="ARBA00007532"/>
    </source>
</evidence>
<evidence type="ECO:0000256" key="7">
    <source>
        <dbReference type="ARBA" id="ARBA00023284"/>
    </source>
</evidence>
<dbReference type="PROSITE" id="PS00076">
    <property type="entry name" value="PYRIDINE_REDOX_1"/>
    <property type="match status" value="1"/>
</dbReference>
<dbReference type="SUPFAM" id="SSF51905">
    <property type="entry name" value="FAD/NAD(P)-binding domain"/>
    <property type="match status" value="1"/>
</dbReference>
<dbReference type="Proteomes" id="UP000319852">
    <property type="component" value="Chromosome"/>
</dbReference>
<dbReference type="EC" id="1.16.1.1" evidence="13"/>
<dbReference type="SUPFAM" id="SSF55424">
    <property type="entry name" value="FAD/NAD-linked reductases, dimerisation (C-terminal) domain"/>
    <property type="match status" value="1"/>
</dbReference>
<evidence type="ECO:0000259" key="12">
    <source>
        <dbReference type="Pfam" id="PF07992"/>
    </source>
</evidence>
<feature type="binding site" evidence="8">
    <location>
        <position position="233"/>
    </location>
    <ligand>
        <name>NAD(+)</name>
        <dbReference type="ChEBI" id="CHEBI:57540"/>
    </ligand>
</feature>
<dbReference type="GO" id="GO:0016152">
    <property type="term" value="F:mercury (II) reductase (NADP+) activity"/>
    <property type="evidence" value="ECO:0007669"/>
    <property type="project" value="UniProtKB-EC"/>
</dbReference>
<dbReference type="FunFam" id="3.30.390.30:FF:000001">
    <property type="entry name" value="Dihydrolipoyl dehydrogenase"/>
    <property type="match status" value="1"/>
</dbReference>
<keyword evidence="2 10" id="KW-0285">Flavoprotein</keyword>
<dbReference type="Pfam" id="PF07992">
    <property type="entry name" value="Pyr_redox_2"/>
    <property type="match status" value="1"/>
</dbReference>
<keyword evidence="14" id="KW-1185">Reference proteome</keyword>
<dbReference type="RefSeq" id="WP_145061680.1">
    <property type="nucleotide sequence ID" value="NZ_CP036263.1"/>
</dbReference>
<dbReference type="PANTHER" id="PTHR43014">
    <property type="entry name" value="MERCURIC REDUCTASE"/>
    <property type="match status" value="1"/>
</dbReference>
<keyword evidence="3 8" id="KW-0274">FAD</keyword>
<proteinExistence type="inferred from homology"/>
<dbReference type="OrthoDB" id="230580at2"/>
<dbReference type="GO" id="GO:0050660">
    <property type="term" value="F:flavin adenine dinucleotide binding"/>
    <property type="evidence" value="ECO:0007669"/>
    <property type="project" value="TreeGrafter"/>
</dbReference>
<evidence type="ECO:0000256" key="9">
    <source>
        <dbReference type="PIRSR" id="PIRSR000350-4"/>
    </source>
</evidence>
<dbReference type="EMBL" id="CP036263">
    <property type="protein sequence ID" value="QDT00281.1"/>
    <property type="molecule type" value="Genomic_DNA"/>
</dbReference>
<dbReference type="FunFam" id="3.50.50.60:FF:000379">
    <property type="entry name" value="Mercuric reductase"/>
    <property type="match status" value="1"/>
</dbReference>
<dbReference type="NCBIfam" id="NF004991">
    <property type="entry name" value="PRK06370.1-3"/>
    <property type="match status" value="1"/>
</dbReference>
<keyword evidence="7 10" id="KW-0676">Redox-active center</keyword>
<dbReference type="Gene3D" id="3.30.390.30">
    <property type="match status" value="1"/>
</dbReference>
<reference evidence="13 14" key="1">
    <citation type="submission" date="2019-02" db="EMBL/GenBank/DDBJ databases">
        <title>Deep-cultivation of Planctomycetes and their phenomic and genomic characterization uncovers novel biology.</title>
        <authorList>
            <person name="Wiegand S."/>
            <person name="Jogler M."/>
            <person name="Boedeker C."/>
            <person name="Pinto D."/>
            <person name="Vollmers J."/>
            <person name="Rivas-Marin E."/>
            <person name="Kohn T."/>
            <person name="Peeters S.H."/>
            <person name="Heuer A."/>
            <person name="Rast P."/>
            <person name="Oberbeckmann S."/>
            <person name="Bunk B."/>
            <person name="Jeske O."/>
            <person name="Meyerdierks A."/>
            <person name="Storesund J.E."/>
            <person name="Kallscheuer N."/>
            <person name="Luecker S."/>
            <person name="Lage O.M."/>
            <person name="Pohl T."/>
            <person name="Merkel B.J."/>
            <person name="Hornburger P."/>
            <person name="Mueller R.-W."/>
            <person name="Bruemmer F."/>
            <person name="Labrenz M."/>
            <person name="Spormann A.M."/>
            <person name="Op den Camp H."/>
            <person name="Overmann J."/>
            <person name="Amann R."/>
            <person name="Jetten M.S.M."/>
            <person name="Mascher T."/>
            <person name="Medema M.H."/>
            <person name="Devos D.P."/>
            <person name="Kaster A.-K."/>
            <person name="Ovreas L."/>
            <person name="Rohde M."/>
            <person name="Galperin M.Y."/>
            <person name="Jogler C."/>
        </authorList>
    </citation>
    <scope>NUCLEOTIDE SEQUENCE [LARGE SCALE GENOMIC DNA]</scope>
    <source>
        <strain evidence="13 14">HG15A2</strain>
    </source>
</reference>
<keyword evidence="8" id="KW-0547">Nucleotide-binding</keyword>
<comment type="similarity">
    <text evidence="1 10">Belongs to the class-I pyridine nucleotide-disulfide oxidoreductase family.</text>
</comment>
<evidence type="ECO:0000259" key="11">
    <source>
        <dbReference type="Pfam" id="PF02852"/>
    </source>
</evidence>
<evidence type="ECO:0000256" key="8">
    <source>
        <dbReference type="PIRSR" id="PIRSR000350-3"/>
    </source>
</evidence>
<dbReference type="PANTHER" id="PTHR43014:SF2">
    <property type="entry name" value="MERCURIC REDUCTASE"/>
    <property type="match status" value="1"/>
</dbReference>
<organism evidence="13 14">
    <name type="scientific">Adhaeretor mobilis</name>
    <dbReference type="NCBI Taxonomy" id="1930276"/>
    <lineage>
        <taxon>Bacteria</taxon>
        <taxon>Pseudomonadati</taxon>
        <taxon>Planctomycetota</taxon>
        <taxon>Planctomycetia</taxon>
        <taxon>Pirellulales</taxon>
        <taxon>Lacipirellulaceae</taxon>
        <taxon>Adhaeretor</taxon>
    </lineage>
</organism>
<dbReference type="InterPro" id="IPR036188">
    <property type="entry name" value="FAD/NAD-bd_sf"/>
</dbReference>
<dbReference type="Gene3D" id="3.50.50.60">
    <property type="entry name" value="FAD/NAD(P)-binding domain"/>
    <property type="match status" value="2"/>
</dbReference>
<dbReference type="InterPro" id="IPR023753">
    <property type="entry name" value="FAD/NAD-binding_dom"/>
</dbReference>
<evidence type="ECO:0000256" key="3">
    <source>
        <dbReference type="ARBA" id="ARBA00022827"/>
    </source>
</evidence>
<feature type="binding site" evidence="8">
    <location>
        <position position="301"/>
    </location>
    <ligand>
        <name>NAD(+)</name>
        <dbReference type="ChEBI" id="CHEBI:57540"/>
    </ligand>
</feature>
<feature type="binding site" evidence="8">
    <location>
        <begin position="210"/>
        <end position="217"/>
    </location>
    <ligand>
        <name>NAD(+)</name>
        <dbReference type="ChEBI" id="CHEBI:57540"/>
    </ligand>
</feature>
<feature type="domain" description="Pyridine nucleotide-disulphide oxidoreductase dimerisation" evidence="11">
    <location>
        <begin position="377"/>
        <end position="483"/>
    </location>
</feature>
<dbReference type="AlphaFoldDB" id="A0A517MZG8"/>
<dbReference type="InterPro" id="IPR001100">
    <property type="entry name" value="Pyr_nuc-diS_OxRdtase"/>
</dbReference>
<dbReference type="InterPro" id="IPR016156">
    <property type="entry name" value="FAD/NAD-linked_Rdtase_dimer_sf"/>
</dbReference>
<dbReference type="Pfam" id="PF02852">
    <property type="entry name" value="Pyr_redox_dim"/>
    <property type="match status" value="1"/>
</dbReference>
<dbReference type="PIRSF" id="PIRSF000350">
    <property type="entry name" value="Mercury_reductase_MerA"/>
    <property type="match status" value="1"/>
</dbReference>
<dbReference type="GO" id="GO:0003955">
    <property type="term" value="F:NAD(P)H dehydrogenase (quinone) activity"/>
    <property type="evidence" value="ECO:0007669"/>
    <property type="project" value="TreeGrafter"/>
</dbReference>
<comment type="cofactor">
    <cofactor evidence="8">
        <name>FAD</name>
        <dbReference type="ChEBI" id="CHEBI:57692"/>
    </cofactor>
    <text evidence="8">Binds 1 FAD per subunit.</text>
</comment>
<sequence>MPRSEALSPFDIHNQLLEERVHPPDWANPTPDGRYNLVVIGAGTAGLVTAAGAAGLGAKVALVERELMGGDCLNVGCVPSKALIASARAARSARNSNLWGVATGNAEVDFPGVMERMRKLRAGISHVDSAARFRELGVDVFLGQAKFTDSSHVQVDGQHGSQSLHFKKAAICTGARAAAPPIPGLSDVEYLTNETLFSLTELPQRLAVIGAGPIGCEMAQTFANLGSEVLLVEAAHGVLPKEDPDAAAIVQESMTADGVQLLCCGRELQVCSTDGGRIRLTVDSHGKSYSETVDQLLVAVGRKPNVEGLGLEAADVEFDERKGVTVDDHLRTTNSSIFAAGDVCSKFQFTHAADFMARIVIGNSLFMGRSKATALTIPWATYTSPEIAHVGLYSSDAKEQGIEIDTYTQQFDELDRAILEGHTEGFARVHTLAGKDTIVGATIVAPHAGDLISEVTLAMTTRVGLGKLANVIHPYPTQAEGLRKLGDQYNKTRLTPLVKWFMGLWLSWTR</sequence>
<evidence type="ECO:0000256" key="10">
    <source>
        <dbReference type="RuleBase" id="RU003691"/>
    </source>
</evidence>
<keyword evidence="6" id="KW-1015">Disulfide bond</keyword>
<evidence type="ECO:0000256" key="2">
    <source>
        <dbReference type="ARBA" id="ARBA00022630"/>
    </source>
</evidence>
<accession>A0A517MZG8</accession>
<dbReference type="InterPro" id="IPR012999">
    <property type="entry name" value="Pyr_OxRdtase_I_AS"/>
</dbReference>
<evidence type="ECO:0000256" key="6">
    <source>
        <dbReference type="ARBA" id="ARBA00023157"/>
    </source>
</evidence>
<evidence type="ECO:0000256" key="4">
    <source>
        <dbReference type="ARBA" id="ARBA00022857"/>
    </source>
</evidence>
<feature type="domain" description="FAD/NAD(P)-binding" evidence="12">
    <location>
        <begin position="35"/>
        <end position="354"/>
    </location>
</feature>
<keyword evidence="8" id="KW-0520">NAD</keyword>
<dbReference type="InterPro" id="IPR004099">
    <property type="entry name" value="Pyr_nucl-diS_OxRdtase_dimer"/>
</dbReference>
<keyword evidence="5 10" id="KW-0560">Oxidoreductase</keyword>